<dbReference type="EMBL" id="AIMT01000073">
    <property type="protein sequence ID" value="EIA63053.1"/>
    <property type="molecule type" value="Genomic_DNA"/>
</dbReference>
<feature type="non-terminal residue" evidence="1">
    <location>
        <position position="1"/>
    </location>
</feature>
<organism evidence="1 2">
    <name type="scientific">Campylobacter coli 80352</name>
    <dbReference type="NCBI Taxonomy" id="887288"/>
    <lineage>
        <taxon>Bacteria</taxon>
        <taxon>Pseudomonadati</taxon>
        <taxon>Campylobacterota</taxon>
        <taxon>Epsilonproteobacteria</taxon>
        <taxon>Campylobacterales</taxon>
        <taxon>Campylobacteraceae</taxon>
        <taxon>Campylobacter</taxon>
    </lineage>
</organism>
<keyword evidence="2" id="KW-1185">Reference proteome</keyword>
<evidence type="ECO:0000313" key="1">
    <source>
        <dbReference type="EMBL" id="EIA63053.1"/>
    </source>
</evidence>
<gene>
    <name evidence="1" type="ORF">cco14_07607</name>
</gene>
<proteinExistence type="predicted"/>
<comment type="caution">
    <text evidence="1">The sequence shown here is derived from an EMBL/GenBank/DDBJ whole genome shotgun (WGS) entry which is preliminary data.</text>
</comment>
<dbReference type="Proteomes" id="UP000005511">
    <property type="component" value="Unassembled WGS sequence"/>
</dbReference>
<protein>
    <submittedName>
        <fullName evidence="1">Uncharacterized protein</fullName>
    </submittedName>
</protein>
<name>A0ABN0ENM4_CAMCO</name>
<accession>A0ABN0ENM4</accession>
<reference evidence="1 2" key="1">
    <citation type="submission" date="2010-09" db="EMBL/GenBank/DDBJ databases">
        <authorList>
            <person name="Richards V."/>
            <person name="Lefebure T."/>
            <person name="Suzuki H."/>
            <person name="Pavinski Bitar P."/>
            <person name="Stanhope M."/>
        </authorList>
    </citation>
    <scope>NUCLEOTIDE SEQUENCE [LARGE SCALE GENOMIC DNA]</scope>
    <source>
        <strain evidence="1 2">80352</strain>
    </source>
</reference>
<evidence type="ECO:0000313" key="2">
    <source>
        <dbReference type="Proteomes" id="UP000005511"/>
    </source>
</evidence>
<sequence length="201" mass="23741">KNRKGKIMEKNVLENMFKKLMHKGISVFTLDGKEIRIEQDEFYNPFDNCRNPSFFNLLKRYDIGEKEIDGLDCTDFENIQEIEDYLNSKGYIWIRVGAYIHSGIALHSEGNKPRSYSYGWDCGCAGYAYYTKEQVREIFDVKRISAKFKDKLYKNIEIFIKELEAYLEGNIYTLYVDDIPEDTFIGYDKKQMLQTLERFAA</sequence>